<dbReference type="AlphaFoldDB" id="A0A1S8NHX8"/>
<protein>
    <submittedName>
        <fullName evidence="1">Uncharacterized protein</fullName>
    </submittedName>
</protein>
<dbReference type="EMBL" id="LZYZ01000001">
    <property type="protein sequence ID" value="OOM15993.1"/>
    <property type="molecule type" value="Genomic_DNA"/>
</dbReference>
<gene>
    <name evidence="1" type="ORF">CLOSAC_02640</name>
</gene>
<dbReference type="STRING" id="169679.CSACC_36470"/>
<organism evidence="1 2">
    <name type="scientific">Clostridium saccharobutylicum</name>
    <dbReference type="NCBI Taxonomy" id="169679"/>
    <lineage>
        <taxon>Bacteria</taxon>
        <taxon>Bacillati</taxon>
        <taxon>Bacillota</taxon>
        <taxon>Clostridia</taxon>
        <taxon>Eubacteriales</taxon>
        <taxon>Clostridiaceae</taxon>
        <taxon>Clostridium</taxon>
    </lineage>
</organism>
<comment type="caution">
    <text evidence="1">The sequence shown here is derived from an EMBL/GenBank/DDBJ whole genome shotgun (WGS) entry which is preliminary data.</text>
</comment>
<proteinExistence type="predicted"/>
<reference evidence="1 2" key="1">
    <citation type="submission" date="2016-05" db="EMBL/GenBank/DDBJ databases">
        <title>Microbial solvent formation.</title>
        <authorList>
            <person name="Poehlein A."/>
            <person name="Montoya Solano J.D."/>
            <person name="Flitsch S."/>
            <person name="Krabben P."/>
            <person name="Duerre P."/>
            <person name="Daniel R."/>
        </authorList>
    </citation>
    <scope>NUCLEOTIDE SEQUENCE [LARGE SCALE GENOMIC DNA]</scope>
    <source>
        <strain evidence="1 2">L1-8</strain>
    </source>
</reference>
<evidence type="ECO:0000313" key="1">
    <source>
        <dbReference type="EMBL" id="OOM15993.1"/>
    </source>
</evidence>
<dbReference type="Proteomes" id="UP000191154">
    <property type="component" value="Unassembled WGS sequence"/>
</dbReference>
<dbReference type="RefSeq" id="WP_077863753.1">
    <property type="nucleotide sequence ID" value="NZ_LZYZ01000001.1"/>
</dbReference>
<sequence length="169" mass="20164">MKYFEILKDSRVFYKYEIQEVEWQEIEGKNIGTGYFKGKENDMPDFINYKKEFLVSLELKNVLEMYTDDVKFNLITFNNMEAKIQKEYYSVEAPLVEGLGESTIYNKDNTVKERVLSHKKLQDYSVFRLKELEPTQFSRPHIFVHLDIVESALRRGVWGMNFDEMVVED</sequence>
<evidence type="ECO:0000313" key="2">
    <source>
        <dbReference type="Proteomes" id="UP000191154"/>
    </source>
</evidence>
<accession>A0A1S8NHX8</accession>
<name>A0A1S8NHX8_CLOSA</name>